<evidence type="ECO:0000313" key="2">
    <source>
        <dbReference type="EMBL" id="CDZ87180.1"/>
    </source>
</evidence>
<dbReference type="Proteomes" id="UP000042997">
    <property type="component" value="Unassembled WGS sequence"/>
</dbReference>
<dbReference type="AlphaFoldDB" id="A0A098BG33"/>
<gene>
    <name evidence="2" type="ORF">RHRU231_230008</name>
</gene>
<protein>
    <submittedName>
        <fullName evidence="2">Uncharacterized protein</fullName>
    </submittedName>
</protein>
<dbReference type="EMBL" id="CCSD01000032">
    <property type="protein sequence ID" value="CDZ87180.1"/>
    <property type="molecule type" value="Genomic_DNA"/>
</dbReference>
<organism evidence="2 3">
    <name type="scientific">Rhodococcus ruber</name>
    <dbReference type="NCBI Taxonomy" id="1830"/>
    <lineage>
        <taxon>Bacteria</taxon>
        <taxon>Bacillati</taxon>
        <taxon>Actinomycetota</taxon>
        <taxon>Actinomycetes</taxon>
        <taxon>Mycobacteriales</taxon>
        <taxon>Nocardiaceae</taxon>
        <taxon>Rhodococcus</taxon>
    </lineage>
</organism>
<name>A0A098BG33_9NOCA</name>
<evidence type="ECO:0000256" key="1">
    <source>
        <dbReference type="SAM" id="MobiDB-lite"/>
    </source>
</evidence>
<accession>A0A098BG33</accession>
<sequence length="60" mass="6247">MSPTRCRAVPGHGAGGDLRASVLTDPAPIHPDRPFLGVSGHVIPQVEGLVRHVIPHPAVT</sequence>
<reference evidence="2 3" key="1">
    <citation type="journal article" date="2014" name="Genome Announc.">
        <title>Draft Genome Sequence of Propane- and Butane-Oxidizing Actinobacterium Rhodococcus ruber IEGM 231.</title>
        <authorList>
            <person name="Ivshina I.B."/>
            <person name="Kuyukina M.S."/>
            <person name="Krivoruchko A.V."/>
            <person name="Barbe V."/>
            <person name="Fischer C."/>
        </authorList>
    </citation>
    <scope>NUCLEOTIDE SEQUENCE [LARGE SCALE GENOMIC DNA]</scope>
</reference>
<evidence type="ECO:0000313" key="3">
    <source>
        <dbReference type="Proteomes" id="UP000042997"/>
    </source>
</evidence>
<feature type="region of interest" description="Disordered" evidence="1">
    <location>
        <begin position="1"/>
        <end position="25"/>
    </location>
</feature>
<proteinExistence type="predicted"/>